<proteinExistence type="predicted"/>
<accession>A0ABW4PWN9</accession>
<feature type="region of interest" description="Disordered" evidence="1">
    <location>
        <begin position="157"/>
        <end position="183"/>
    </location>
</feature>
<reference evidence="4" key="1">
    <citation type="journal article" date="2019" name="Int. J. Syst. Evol. Microbiol.">
        <title>The Global Catalogue of Microorganisms (GCM) 10K type strain sequencing project: providing services to taxonomists for standard genome sequencing and annotation.</title>
        <authorList>
            <consortium name="The Broad Institute Genomics Platform"/>
            <consortium name="The Broad Institute Genome Sequencing Center for Infectious Disease"/>
            <person name="Wu L."/>
            <person name="Ma J."/>
        </authorList>
    </citation>
    <scope>NUCLEOTIDE SEQUENCE [LARGE SCALE GENOMIC DNA]</scope>
    <source>
        <strain evidence="4">JCM 11650</strain>
    </source>
</reference>
<feature type="compositionally biased region" description="Gly residues" evidence="1">
    <location>
        <begin position="172"/>
        <end position="183"/>
    </location>
</feature>
<feature type="chain" id="PRO_5047030440" description="DNA modification methylase" evidence="2">
    <location>
        <begin position="27"/>
        <end position="183"/>
    </location>
</feature>
<sequence>MRRPRRLVLSVAALGLVAAASGCSYFNPVQTHDFYQAADGTNANLEQDSGALAAGVRNAIVVVDDSGSAELRGSAVNYLEDDITLDLEGSVDGASAFTASVAVPAGGSVELGPGEGEQAVDITALDVAPGDIMQLTVTLDGESTEISLPVTDTTLAYYQDSSSDPNGEGAASDGGGASDGGEG</sequence>
<protein>
    <recommendedName>
        <fullName evidence="5">DNA modification methylase</fullName>
    </recommendedName>
</protein>
<evidence type="ECO:0000313" key="4">
    <source>
        <dbReference type="Proteomes" id="UP001597280"/>
    </source>
</evidence>
<evidence type="ECO:0008006" key="5">
    <source>
        <dbReference type="Google" id="ProtNLM"/>
    </source>
</evidence>
<keyword evidence="2" id="KW-0732">Signal</keyword>
<evidence type="ECO:0000256" key="1">
    <source>
        <dbReference type="SAM" id="MobiDB-lite"/>
    </source>
</evidence>
<dbReference type="Proteomes" id="UP001597280">
    <property type="component" value="Unassembled WGS sequence"/>
</dbReference>
<dbReference type="RefSeq" id="WP_137771372.1">
    <property type="nucleotide sequence ID" value="NZ_BAAAIS010000005.1"/>
</dbReference>
<name>A0ABW4PWN9_9MICO</name>
<gene>
    <name evidence="3" type="ORF">ACFSDA_02165</name>
</gene>
<feature type="signal peptide" evidence="2">
    <location>
        <begin position="1"/>
        <end position="26"/>
    </location>
</feature>
<keyword evidence="4" id="KW-1185">Reference proteome</keyword>
<comment type="caution">
    <text evidence="3">The sequence shown here is derived from an EMBL/GenBank/DDBJ whole genome shotgun (WGS) entry which is preliminary data.</text>
</comment>
<dbReference type="EMBL" id="JBHUFL010000001">
    <property type="protein sequence ID" value="MFD1833868.1"/>
    <property type="molecule type" value="Genomic_DNA"/>
</dbReference>
<dbReference type="PROSITE" id="PS51257">
    <property type="entry name" value="PROKAR_LIPOPROTEIN"/>
    <property type="match status" value="1"/>
</dbReference>
<evidence type="ECO:0000256" key="2">
    <source>
        <dbReference type="SAM" id="SignalP"/>
    </source>
</evidence>
<evidence type="ECO:0000313" key="3">
    <source>
        <dbReference type="EMBL" id="MFD1833868.1"/>
    </source>
</evidence>
<organism evidence="3 4">
    <name type="scientific">Brachybacterium rhamnosum</name>
    <dbReference type="NCBI Taxonomy" id="173361"/>
    <lineage>
        <taxon>Bacteria</taxon>
        <taxon>Bacillati</taxon>
        <taxon>Actinomycetota</taxon>
        <taxon>Actinomycetes</taxon>
        <taxon>Micrococcales</taxon>
        <taxon>Dermabacteraceae</taxon>
        <taxon>Brachybacterium</taxon>
    </lineage>
</organism>